<proteinExistence type="predicted"/>
<keyword evidence="3" id="KW-1185">Reference proteome</keyword>
<dbReference type="HOGENOM" id="CLU_050725_0_0_1"/>
<dbReference type="PANTHER" id="PTHR44329">
    <property type="entry name" value="SERINE/THREONINE-PROTEIN KINASE TNNI3K-RELATED"/>
    <property type="match status" value="1"/>
</dbReference>
<dbReference type="SMART" id="SM00220">
    <property type="entry name" value="S_TKc"/>
    <property type="match status" value="1"/>
</dbReference>
<organism evidence="2 3">
    <name type="scientific">Pisolithus microcarpus 441</name>
    <dbReference type="NCBI Taxonomy" id="765257"/>
    <lineage>
        <taxon>Eukaryota</taxon>
        <taxon>Fungi</taxon>
        <taxon>Dikarya</taxon>
        <taxon>Basidiomycota</taxon>
        <taxon>Agaricomycotina</taxon>
        <taxon>Agaricomycetes</taxon>
        <taxon>Agaricomycetidae</taxon>
        <taxon>Boletales</taxon>
        <taxon>Sclerodermatineae</taxon>
        <taxon>Pisolithaceae</taxon>
        <taxon>Pisolithus</taxon>
    </lineage>
</organism>
<dbReference type="OrthoDB" id="4062651at2759"/>
<dbReference type="GO" id="GO:0004674">
    <property type="term" value="F:protein serine/threonine kinase activity"/>
    <property type="evidence" value="ECO:0007669"/>
    <property type="project" value="TreeGrafter"/>
</dbReference>
<reference evidence="2 3" key="1">
    <citation type="submission" date="2014-04" db="EMBL/GenBank/DDBJ databases">
        <authorList>
            <consortium name="DOE Joint Genome Institute"/>
            <person name="Kuo A."/>
            <person name="Kohler A."/>
            <person name="Costa M.D."/>
            <person name="Nagy L.G."/>
            <person name="Floudas D."/>
            <person name="Copeland A."/>
            <person name="Barry K.W."/>
            <person name="Cichocki N."/>
            <person name="Veneault-Fourrey C."/>
            <person name="LaButti K."/>
            <person name="Lindquist E.A."/>
            <person name="Lipzen A."/>
            <person name="Lundell T."/>
            <person name="Morin E."/>
            <person name="Murat C."/>
            <person name="Sun H."/>
            <person name="Tunlid A."/>
            <person name="Henrissat B."/>
            <person name="Grigoriev I.V."/>
            <person name="Hibbett D.S."/>
            <person name="Martin F."/>
            <person name="Nordberg H.P."/>
            <person name="Cantor M.N."/>
            <person name="Hua S.X."/>
        </authorList>
    </citation>
    <scope>NUCLEOTIDE SEQUENCE [LARGE SCALE GENOMIC DNA]</scope>
    <source>
        <strain evidence="2 3">441</strain>
    </source>
</reference>
<dbReference type="PROSITE" id="PS50011">
    <property type="entry name" value="PROTEIN_KINASE_DOM"/>
    <property type="match status" value="1"/>
</dbReference>
<protein>
    <recommendedName>
        <fullName evidence="1">Protein kinase domain-containing protein</fullName>
    </recommendedName>
</protein>
<evidence type="ECO:0000259" key="1">
    <source>
        <dbReference type="PROSITE" id="PS50011"/>
    </source>
</evidence>
<dbReference type="GO" id="GO:0005524">
    <property type="term" value="F:ATP binding"/>
    <property type="evidence" value="ECO:0007669"/>
    <property type="project" value="InterPro"/>
</dbReference>
<evidence type="ECO:0000313" key="3">
    <source>
        <dbReference type="Proteomes" id="UP000054018"/>
    </source>
</evidence>
<dbReference type="InterPro" id="IPR011009">
    <property type="entry name" value="Kinase-like_dom_sf"/>
</dbReference>
<dbReference type="STRING" id="765257.A0A0C9Z5X0"/>
<gene>
    <name evidence="2" type="ORF">PISMIDRAFT_681188</name>
</gene>
<dbReference type="PROSITE" id="PS00108">
    <property type="entry name" value="PROTEIN_KINASE_ST"/>
    <property type="match status" value="1"/>
</dbReference>
<dbReference type="SUPFAM" id="SSF56112">
    <property type="entry name" value="Protein kinase-like (PK-like)"/>
    <property type="match status" value="1"/>
</dbReference>
<dbReference type="Gene3D" id="1.10.510.10">
    <property type="entry name" value="Transferase(Phosphotransferase) domain 1"/>
    <property type="match status" value="1"/>
</dbReference>
<dbReference type="InterPro" id="IPR051681">
    <property type="entry name" value="Ser/Thr_Kinases-Pseudokinases"/>
</dbReference>
<dbReference type="InterPro" id="IPR008271">
    <property type="entry name" value="Ser/Thr_kinase_AS"/>
</dbReference>
<accession>A0A0C9Z5X0</accession>
<dbReference type="InterPro" id="IPR000719">
    <property type="entry name" value="Prot_kinase_dom"/>
</dbReference>
<dbReference type="EMBL" id="KN833751">
    <property type="protein sequence ID" value="KIK21504.1"/>
    <property type="molecule type" value="Genomic_DNA"/>
</dbReference>
<evidence type="ECO:0000313" key="2">
    <source>
        <dbReference type="EMBL" id="KIK21504.1"/>
    </source>
</evidence>
<name>A0A0C9Z5X0_9AGAM</name>
<sequence length="440" mass="47944">MDTPLQVLSRHAARYSVNLDGQVVRDTDCHPLCGGSADVYRGTIQSTRAEVAIKIIRAELASDMTAIKRTLREVHLWSKLQDENILPLFGVTTDFDCTVSIVSPWMNSGNAFSYVQDESVDPRPLLMGVARGLRYLHTHNPPIFHGDLKGFNVLISPEGRALLSDFGLSTLVVSSFSMSMSRPTGGSVRWMAPEVISSFANAGAKGDVWAFGMTALELFTREIPFNAISPLPAVMLRVLERPPDRPSSKSTHCRMTEGWWQLCLSCWQRDPSARPQISQILTSIQTWQEKTPSISADEFKLSTLDNHSASSDSSMLSGTKRPESVLGQSATTIPMISSRVHFPKPTSSDAKTAGTDTSGSFGTFLASITDGRSASACLSNTIYNQNDLPDEWEAVTEQIATLDSRGALLHSSTWVDSVTSGTRIPQKAKDVDLVGYVAIG</sequence>
<feature type="domain" description="Protein kinase" evidence="1">
    <location>
        <begin position="25"/>
        <end position="288"/>
    </location>
</feature>
<dbReference type="Proteomes" id="UP000054018">
    <property type="component" value="Unassembled WGS sequence"/>
</dbReference>
<dbReference type="Pfam" id="PF00069">
    <property type="entry name" value="Pkinase"/>
    <property type="match status" value="1"/>
</dbReference>
<dbReference type="AlphaFoldDB" id="A0A0C9Z5X0"/>
<reference evidence="3" key="2">
    <citation type="submission" date="2015-01" db="EMBL/GenBank/DDBJ databases">
        <title>Evolutionary Origins and Diversification of the Mycorrhizal Mutualists.</title>
        <authorList>
            <consortium name="DOE Joint Genome Institute"/>
            <consortium name="Mycorrhizal Genomics Consortium"/>
            <person name="Kohler A."/>
            <person name="Kuo A."/>
            <person name="Nagy L.G."/>
            <person name="Floudas D."/>
            <person name="Copeland A."/>
            <person name="Barry K.W."/>
            <person name="Cichocki N."/>
            <person name="Veneault-Fourrey C."/>
            <person name="LaButti K."/>
            <person name="Lindquist E.A."/>
            <person name="Lipzen A."/>
            <person name="Lundell T."/>
            <person name="Morin E."/>
            <person name="Murat C."/>
            <person name="Riley R."/>
            <person name="Ohm R."/>
            <person name="Sun H."/>
            <person name="Tunlid A."/>
            <person name="Henrissat B."/>
            <person name="Grigoriev I.V."/>
            <person name="Hibbett D.S."/>
            <person name="Martin F."/>
        </authorList>
    </citation>
    <scope>NUCLEOTIDE SEQUENCE [LARGE SCALE GENOMIC DNA]</scope>
    <source>
        <strain evidence="3">441</strain>
    </source>
</reference>